<feature type="coiled-coil region" evidence="7">
    <location>
        <begin position="13"/>
        <end position="47"/>
    </location>
</feature>
<dbReference type="GO" id="GO:0016301">
    <property type="term" value="F:kinase activity"/>
    <property type="evidence" value="ECO:0007669"/>
    <property type="project" value="UniProtKB-KW"/>
</dbReference>
<dbReference type="Pfam" id="PF00512">
    <property type="entry name" value="HisKA"/>
    <property type="match status" value="1"/>
</dbReference>
<evidence type="ECO:0000313" key="11">
    <source>
        <dbReference type="EMBL" id="TCI03971.1"/>
    </source>
</evidence>
<accession>A0ABY2ALY6</accession>
<dbReference type="Gene3D" id="3.40.50.2300">
    <property type="match status" value="1"/>
</dbReference>
<dbReference type="InterPro" id="IPR029016">
    <property type="entry name" value="GAF-like_dom_sf"/>
</dbReference>
<evidence type="ECO:0000256" key="4">
    <source>
        <dbReference type="ARBA" id="ARBA00022679"/>
    </source>
</evidence>
<dbReference type="Gene3D" id="3.30.450.40">
    <property type="match status" value="1"/>
</dbReference>
<dbReference type="SUPFAM" id="SSF55874">
    <property type="entry name" value="ATPase domain of HSP90 chaperone/DNA topoisomerase II/histidine kinase"/>
    <property type="match status" value="1"/>
</dbReference>
<dbReference type="InterPro" id="IPR001789">
    <property type="entry name" value="Sig_transdc_resp-reg_receiver"/>
</dbReference>
<keyword evidence="3 6" id="KW-0597">Phosphoprotein</keyword>
<evidence type="ECO:0000259" key="8">
    <source>
        <dbReference type="PROSITE" id="PS50109"/>
    </source>
</evidence>
<dbReference type="Gene3D" id="1.10.287.130">
    <property type="match status" value="1"/>
</dbReference>
<keyword evidence="5 11" id="KW-0418">Kinase</keyword>
<evidence type="ECO:0000256" key="1">
    <source>
        <dbReference type="ARBA" id="ARBA00000085"/>
    </source>
</evidence>
<evidence type="ECO:0000259" key="10">
    <source>
        <dbReference type="PROSITE" id="PS50113"/>
    </source>
</evidence>
<dbReference type="PROSITE" id="PS50110">
    <property type="entry name" value="RESPONSE_REGULATORY"/>
    <property type="match status" value="1"/>
</dbReference>
<proteinExistence type="predicted"/>
<dbReference type="RefSeq" id="WP_131414807.1">
    <property type="nucleotide sequence ID" value="NZ_SJXE01000002.1"/>
</dbReference>
<evidence type="ECO:0000256" key="3">
    <source>
        <dbReference type="ARBA" id="ARBA00022553"/>
    </source>
</evidence>
<dbReference type="InterPro" id="IPR035965">
    <property type="entry name" value="PAS-like_dom_sf"/>
</dbReference>
<dbReference type="PRINTS" id="PR00344">
    <property type="entry name" value="BCTRLSENSOR"/>
</dbReference>
<gene>
    <name evidence="11" type="ORF">EZV61_07180</name>
</gene>
<dbReference type="SUPFAM" id="SSF47384">
    <property type="entry name" value="Homodimeric domain of signal transducing histidine kinase"/>
    <property type="match status" value="1"/>
</dbReference>
<feature type="modified residue" description="4-aspartylphosphate" evidence="6">
    <location>
        <position position="638"/>
    </location>
</feature>
<dbReference type="Gene3D" id="3.30.565.10">
    <property type="entry name" value="Histidine kinase-like ATPase, C-terminal domain"/>
    <property type="match status" value="1"/>
</dbReference>
<evidence type="ECO:0000256" key="6">
    <source>
        <dbReference type="PROSITE-ProRule" id="PRU00169"/>
    </source>
</evidence>
<evidence type="ECO:0000256" key="5">
    <source>
        <dbReference type="ARBA" id="ARBA00022777"/>
    </source>
</evidence>
<dbReference type="Pfam" id="PF02518">
    <property type="entry name" value="HATPase_c"/>
    <property type="match status" value="1"/>
</dbReference>
<feature type="domain" description="PAC" evidence="10">
    <location>
        <begin position="276"/>
        <end position="327"/>
    </location>
</feature>
<dbReference type="InterPro" id="IPR000700">
    <property type="entry name" value="PAS-assoc_C"/>
</dbReference>
<dbReference type="EMBL" id="SJXE01000002">
    <property type="protein sequence ID" value="TCI03971.1"/>
    <property type="molecule type" value="Genomic_DNA"/>
</dbReference>
<dbReference type="PROSITE" id="PS50109">
    <property type="entry name" value="HIS_KIN"/>
    <property type="match status" value="1"/>
</dbReference>
<comment type="caution">
    <text evidence="11">The sequence shown here is derived from an EMBL/GenBank/DDBJ whole genome shotgun (WGS) entry which is preliminary data.</text>
</comment>
<reference evidence="11 12" key="1">
    <citation type="submission" date="2019-02" db="EMBL/GenBank/DDBJ databases">
        <title>Corallincola luteus sp. nov., a marine bacterium isolated from surface sediment of Bohai Sea in China.</title>
        <authorList>
            <person name="Ren Q."/>
        </authorList>
    </citation>
    <scope>NUCLEOTIDE SEQUENCE [LARGE SCALE GENOMIC DNA]</scope>
    <source>
        <strain evidence="11 12">DASS28</strain>
    </source>
</reference>
<dbReference type="SMART" id="SM00388">
    <property type="entry name" value="HisKA"/>
    <property type="match status" value="1"/>
</dbReference>
<dbReference type="SMART" id="SM00387">
    <property type="entry name" value="HATPase_c"/>
    <property type="match status" value="1"/>
</dbReference>
<keyword evidence="7" id="KW-0175">Coiled coil</keyword>
<evidence type="ECO:0000256" key="7">
    <source>
        <dbReference type="SAM" id="Coils"/>
    </source>
</evidence>
<dbReference type="InterPro" id="IPR011006">
    <property type="entry name" value="CheY-like_superfamily"/>
</dbReference>
<dbReference type="Proteomes" id="UP000292554">
    <property type="component" value="Unassembled WGS sequence"/>
</dbReference>
<dbReference type="Pfam" id="PF00072">
    <property type="entry name" value="Response_reg"/>
    <property type="match status" value="1"/>
</dbReference>
<evidence type="ECO:0000313" key="12">
    <source>
        <dbReference type="Proteomes" id="UP000292554"/>
    </source>
</evidence>
<dbReference type="InterPro" id="IPR036097">
    <property type="entry name" value="HisK_dim/P_sf"/>
</dbReference>
<dbReference type="CDD" id="cd00082">
    <property type="entry name" value="HisKA"/>
    <property type="match status" value="1"/>
</dbReference>
<dbReference type="PROSITE" id="PS50113">
    <property type="entry name" value="PAC"/>
    <property type="match status" value="1"/>
</dbReference>
<evidence type="ECO:0000256" key="2">
    <source>
        <dbReference type="ARBA" id="ARBA00012438"/>
    </source>
</evidence>
<dbReference type="InterPro" id="IPR004358">
    <property type="entry name" value="Sig_transdc_His_kin-like_C"/>
</dbReference>
<keyword evidence="12" id="KW-1185">Reference proteome</keyword>
<keyword evidence="4" id="KW-0808">Transferase</keyword>
<name>A0ABY2ALY6_9GAMM</name>
<dbReference type="CDD" id="cd17546">
    <property type="entry name" value="REC_hyHK_CKI1_RcsC-like"/>
    <property type="match status" value="1"/>
</dbReference>
<dbReference type="InterPro" id="IPR036890">
    <property type="entry name" value="HATPase_C_sf"/>
</dbReference>
<evidence type="ECO:0000259" key="9">
    <source>
        <dbReference type="PROSITE" id="PS50110"/>
    </source>
</evidence>
<protein>
    <recommendedName>
        <fullName evidence="2">histidine kinase</fullName>
        <ecNumber evidence="2">2.7.13.3</ecNumber>
    </recommendedName>
</protein>
<dbReference type="SMART" id="SM00448">
    <property type="entry name" value="REC"/>
    <property type="match status" value="1"/>
</dbReference>
<feature type="domain" description="Histidine kinase" evidence="8">
    <location>
        <begin position="345"/>
        <end position="571"/>
    </location>
</feature>
<organism evidence="11 12">
    <name type="scientific">Corallincola luteus</name>
    <dbReference type="NCBI Taxonomy" id="1775177"/>
    <lineage>
        <taxon>Bacteria</taxon>
        <taxon>Pseudomonadati</taxon>
        <taxon>Pseudomonadota</taxon>
        <taxon>Gammaproteobacteria</taxon>
        <taxon>Alteromonadales</taxon>
        <taxon>Psychromonadaceae</taxon>
        <taxon>Corallincola</taxon>
    </lineage>
</organism>
<dbReference type="InterPro" id="IPR005467">
    <property type="entry name" value="His_kinase_dom"/>
</dbReference>
<sequence>MNQDDKLEQAESSHELAQQLVRARSQAHKLQAENDALLQGLQRLSAAADPAKLIDALIEMLKPFTALEHALIVEFESGEYAPLVASSEVLMAARWPAATSFSRALSGDTLLLFDTTLLPEWQALPEQVRGMAHSAIITSIADSRRQVLLICLHSRPHVFDHEARRLVSRFRPFLSQLMINLGFRHHLETLVEQRTQAHKESELRFKAFASSASDWFWETDDRLRLTYLTQPDRIAKQTSELDLLSRRWLRLRSPNEQKQGRWRSLLKQLSARSPFQKLRFEIEPVPGKLRWIEVSGEPRFEAECFIGYRGTARDITDIKRKQLALEQAWRDAEQAAEAKSAFLAMMQHELMTPINGIVGGLELLSNEPMTPSQKEHLAMTSQSSALLESLLRDLLTLSQVRGDLNESTALPASNSASIHTVTALTTHALELWRSQATSKGLKLDCVVATTLANLSLVQGDLIAQVLFHLLGNAVKFSDSGTIRLEVSADDSHITFAILDQGPGFDENESSQLFGLFEQRDNSQTRTHQGSGLGLTLSQRIVESMAGTIGIESKQKAQPWSAKVWFSLPLVSVPEDNYIPELDTANQSLQVLVAEDSKSNQMVMKLMLQQLGHDVSLVDNGAEAVQAVSSSQFDLVLMDLRMPVMDGLEASRRIRELATPMCDVPIFALTANSGLKEAQQFAAIGVNKVLVKPLRSEQLQDSLSDLRG</sequence>
<dbReference type="EC" id="2.7.13.3" evidence="2"/>
<dbReference type="Gene3D" id="3.30.450.20">
    <property type="entry name" value="PAS domain"/>
    <property type="match status" value="1"/>
</dbReference>
<dbReference type="InterPro" id="IPR003661">
    <property type="entry name" value="HisK_dim/P_dom"/>
</dbReference>
<comment type="catalytic activity">
    <reaction evidence="1">
        <text>ATP + protein L-histidine = ADP + protein N-phospho-L-histidine.</text>
        <dbReference type="EC" id="2.7.13.3"/>
    </reaction>
</comment>
<dbReference type="SUPFAM" id="SSF55785">
    <property type="entry name" value="PYP-like sensor domain (PAS domain)"/>
    <property type="match status" value="1"/>
</dbReference>
<feature type="domain" description="Response regulatory" evidence="9">
    <location>
        <begin position="589"/>
        <end position="706"/>
    </location>
</feature>
<dbReference type="InterPro" id="IPR003594">
    <property type="entry name" value="HATPase_dom"/>
</dbReference>
<dbReference type="SUPFAM" id="SSF52172">
    <property type="entry name" value="CheY-like"/>
    <property type="match status" value="1"/>
</dbReference>
<dbReference type="PANTHER" id="PTHR43047">
    <property type="entry name" value="TWO-COMPONENT HISTIDINE PROTEIN KINASE"/>
    <property type="match status" value="1"/>
</dbReference>